<dbReference type="SUPFAM" id="SSF49401">
    <property type="entry name" value="Bacterial adhesins"/>
    <property type="match status" value="1"/>
</dbReference>
<feature type="signal peptide" evidence="1">
    <location>
        <begin position="1"/>
        <end position="23"/>
    </location>
</feature>
<dbReference type="GO" id="GO:0009289">
    <property type="term" value="C:pilus"/>
    <property type="evidence" value="ECO:0007669"/>
    <property type="project" value="InterPro"/>
</dbReference>
<dbReference type="RefSeq" id="WP_234623798.1">
    <property type="nucleotide sequence ID" value="NZ_JAHWXT010000005.1"/>
</dbReference>
<accession>A0A8X8GJ67</accession>
<evidence type="ECO:0000313" key="2">
    <source>
        <dbReference type="EMBL" id="MCF0265741.1"/>
    </source>
</evidence>
<keyword evidence="1" id="KW-0732">Signal</keyword>
<dbReference type="GO" id="GO:0007155">
    <property type="term" value="P:cell adhesion"/>
    <property type="evidence" value="ECO:0007669"/>
    <property type="project" value="InterPro"/>
</dbReference>
<name>A0A8X8GJ67_ACIGI</name>
<dbReference type="EMBL" id="JAHWXT010000005">
    <property type="protein sequence ID" value="MCF0265741.1"/>
    <property type="molecule type" value="Genomic_DNA"/>
</dbReference>
<gene>
    <name evidence="2" type="ORF">KW868_14935</name>
</gene>
<dbReference type="AlphaFoldDB" id="A0A8X8GJ67"/>
<protein>
    <submittedName>
        <fullName evidence="2">Type 1 fimbrial protein</fullName>
    </submittedName>
</protein>
<evidence type="ECO:0000313" key="3">
    <source>
        <dbReference type="Proteomes" id="UP000887320"/>
    </source>
</evidence>
<feature type="chain" id="PRO_5036473576" evidence="1">
    <location>
        <begin position="24"/>
        <end position="200"/>
    </location>
</feature>
<dbReference type="InterPro" id="IPR008966">
    <property type="entry name" value="Adhesion_dom_sf"/>
</dbReference>
<sequence>MQKLTLATLSTVAFTLASTNVFAVDGTITVKGAVTDQTCTLQGYREASGTKDITVNIPAVSKSSFIFNRAPGFVVIQVFLKNATGTANCDAATVKAFKGIHLSVASPTTDLDETDKTLLVNKAVGAASTKNPVFIGIRAYVGDSSEAVDFSAPWGRQVISKVSKGVNDAAVLYVASVISKTRIVDAQNVTATINYTLHYN</sequence>
<dbReference type="InterPro" id="IPR036937">
    <property type="entry name" value="Adhesion_dom_fimbrial_sf"/>
</dbReference>
<proteinExistence type="predicted"/>
<comment type="caution">
    <text evidence="2">The sequence shown here is derived from an EMBL/GenBank/DDBJ whole genome shotgun (WGS) entry which is preliminary data.</text>
</comment>
<dbReference type="Proteomes" id="UP000887320">
    <property type="component" value="Unassembled WGS sequence"/>
</dbReference>
<organism evidence="2 3">
    <name type="scientific">Acinetobacter guillouiae</name>
    <name type="common">Acinetobacter genomosp. 11</name>
    <dbReference type="NCBI Taxonomy" id="106649"/>
    <lineage>
        <taxon>Bacteria</taxon>
        <taxon>Pseudomonadati</taxon>
        <taxon>Pseudomonadota</taxon>
        <taxon>Gammaproteobacteria</taxon>
        <taxon>Moraxellales</taxon>
        <taxon>Moraxellaceae</taxon>
        <taxon>Acinetobacter</taxon>
    </lineage>
</organism>
<dbReference type="Gene3D" id="2.60.40.1090">
    <property type="entry name" value="Fimbrial-type adhesion domain"/>
    <property type="match status" value="1"/>
</dbReference>
<evidence type="ECO:0000256" key="1">
    <source>
        <dbReference type="SAM" id="SignalP"/>
    </source>
</evidence>
<reference evidence="2" key="1">
    <citation type="submission" date="2021-07" db="EMBL/GenBank/DDBJ databases">
        <authorList>
            <person name="Fernandez M."/>
            <person name="Pereira P."/>
            <person name="Torres Tejerizo G.A."/>
            <person name="Gonzalez P."/>
            <person name="Agostini E."/>
        </authorList>
    </citation>
    <scope>NUCLEOTIDE SEQUENCE</scope>
    <source>
        <strain evidence="2">SFC 500-1A</strain>
    </source>
</reference>